<name>A0A9D9EBL9_9BACT</name>
<dbReference type="AlphaFoldDB" id="A0A9D9EBL9"/>
<dbReference type="SUPFAM" id="SSF53474">
    <property type="entry name" value="alpha/beta-Hydrolases"/>
    <property type="match status" value="1"/>
</dbReference>
<dbReference type="InterPro" id="IPR029058">
    <property type="entry name" value="AB_hydrolase_fold"/>
</dbReference>
<dbReference type="EMBL" id="JADIMO010000049">
    <property type="protein sequence ID" value="MBO8444921.1"/>
    <property type="molecule type" value="Genomic_DNA"/>
</dbReference>
<gene>
    <name evidence="1" type="ORF">IAC23_04400</name>
</gene>
<dbReference type="Proteomes" id="UP000823619">
    <property type="component" value="Unassembled WGS sequence"/>
</dbReference>
<accession>A0A9D9EBL9</accession>
<organism evidence="1 2">
    <name type="scientific">Candidatus Cryptobacteroides merdavium</name>
    <dbReference type="NCBI Taxonomy" id="2840769"/>
    <lineage>
        <taxon>Bacteria</taxon>
        <taxon>Pseudomonadati</taxon>
        <taxon>Bacteroidota</taxon>
        <taxon>Bacteroidia</taxon>
        <taxon>Bacteroidales</taxon>
        <taxon>Candidatus Cryptobacteroides</taxon>
    </lineage>
</organism>
<sequence>MRQYFLKKEGSESLLLFFGGWGSGPELFSDCVIMPGHDCMLCYDYRTPDFDCSLLDNYRNIYLLAWSMGVWVADRILSGDGMESARGRLVRCVAVGGTLAPIDDTMGIPVPVFKGTLEGMSAPVLAKFRRRMCGKDLGYFMEHLPDRGPDELKDELASLYAQVTENPGKYGTRYASAEESPMALPAEKRRIHWNIAVVGGNDLIFPASNQLEAWKDSADRILQTDSAHYDRALFERLLKGV</sequence>
<dbReference type="InterPro" id="IPR007398">
    <property type="entry name" value="BioG"/>
</dbReference>
<proteinExistence type="predicted"/>
<evidence type="ECO:0000313" key="1">
    <source>
        <dbReference type="EMBL" id="MBO8444921.1"/>
    </source>
</evidence>
<reference evidence="1" key="2">
    <citation type="journal article" date="2021" name="PeerJ">
        <title>Extensive microbial diversity within the chicken gut microbiome revealed by metagenomics and culture.</title>
        <authorList>
            <person name="Gilroy R."/>
            <person name="Ravi A."/>
            <person name="Getino M."/>
            <person name="Pursley I."/>
            <person name="Horton D.L."/>
            <person name="Alikhan N.F."/>
            <person name="Baker D."/>
            <person name="Gharbi K."/>
            <person name="Hall N."/>
            <person name="Watson M."/>
            <person name="Adriaenssens E.M."/>
            <person name="Foster-Nyarko E."/>
            <person name="Jarju S."/>
            <person name="Secka A."/>
            <person name="Antonio M."/>
            <person name="Oren A."/>
            <person name="Chaudhuri R.R."/>
            <person name="La Ragione R."/>
            <person name="Hildebrand F."/>
            <person name="Pallen M.J."/>
        </authorList>
    </citation>
    <scope>NUCLEOTIDE SEQUENCE</scope>
    <source>
        <strain evidence="1">D5-748</strain>
    </source>
</reference>
<dbReference type="Pfam" id="PF04301">
    <property type="entry name" value="BioG"/>
    <property type="match status" value="1"/>
</dbReference>
<reference evidence="1" key="1">
    <citation type="submission" date="2020-10" db="EMBL/GenBank/DDBJ databases">
        <authorList>
            <person name="Gilroy R."/>
        </authorList>
    </citation>
    <scope>NUCLEOTIDE SEQUENCE</scope>
    <source>
        <strain evidence="1">D5-748</strain>
    </source>
</reference>
<comment type="caution">
    <text evidence="1">The sequence shown here is derived from an EMBL/GenBank/DDBJ whole genome shotgun (WGS) entry which is preliminary data.</text>
</comment>
<protein>
    <submittedName>
        <fullName evidence="1">DUF452 family protein</fullName>
    </submittedName>
</protein>
<evidence type="ECO:0000313" key="2">
    <source>
        <dbReference type="Proteomes" id="UP000823619"/>
    </source>
</evidence>